<dbReference type="AlphaFoldDB" id="A0AAF3J5Z8"/>
<feature type="compositionally biased region" description="Basic and acidic residues" evidence="1">
    <location>
        <begin position="220"/>
        <end position="229"/>
    </location>
</feature>
<sequence>MGGCGFLGGCLPTISLPSISFGCGRFCRRAKGAKTISGEDIQQLPGDEIQEEPDVMFQKCCQEARIPGACLNKCSFRTYTKEALTSMFFKTDSCPVEAAIDIHRCAAQLNDHRECCSLQGIEKTLAGPKCQIFCDLRPTPNATRLDPSYLPCLERFENIKSCFWNDANRRHLDYMQKAHQEGSIDGEGMEIEEFEAEAPHPFYQSPAEGLAIKRVVVTGDDREKDSSHEVDEDDIEVQMRRLNRNENRVNVGDSPKKQQSIDQHLQPNNGNPFNKPSPSDRSGKPWYMYEEK</sequence>
<evidence type="ECO:0000256" key="1">
    <source>
        <dbReference type="SAM" id="MobiDB-lite"/>
    </source>
</evidence>
<protein>
    <recommendedName>
        <fullName evidence="2">Domain of unknown function DB domain-containing protein</fullName>
    </recommendedName>
</protein>
<proteinExistence type="predicted"/>
<dbReference type="Pfam" id="PF01682">
    <property type="entry name" value="DB"/>
    <property type="match status" value="1"/>
</dbReference>
<name>A0AAF3J5Z8_9BILA</name>
<dbReference type="PANTHER" id="PTHR46705:SF2">
    <property type="entry name" value="DOMAIN OF UNKNOWN FUNCTION DB DOMAIN-CONTAINING PROTEIN"/>
    <property type="match status" value="1"/>
</dbReference>
<reference evidence="4" key="1">
    <citation type="submission" date="2024-02" db="UniProtKB">
        <authorList>
            <consortium name="WormBaseParasite"/>
        </authorList>
    </citation>
    <scope>IDENTIFICATION</scope>
</reference>
<dbReference type="Proteomes" id="UP000887575">
    <property type="component" value="Unassembled WGS sequence"/>
</dbReference>
<feature type="region of interest" description="Disordered" evidence="1">
    <location>
        <begin position="220"/>
        <end position="292"/>
    </location>
</feature>
<dbReference type="PANTHER" id="PTHR46705">
    <property type="entry name" value="PROTEIN CBG09805"/>
    <property type="match status" value="1"/>
</dbReference>
<feature type="compositionally biased region" description="Basic and acidic residues" evidence="1">
    <location>
        <begin position="237"/>
        <end position="247"/>
    </location>
</feature>
<evidence type="ECO:0000313" key="3">
    <source>
        <dbReference type="Proteomes" id="UP000887575"/>
    </source>
</evidence>
<dbReference type="InterPro" id="IPR002602">
    <property type="entry name" value="DB"/>
</dbReference>
<evidence type="ECO:0000259" key="2">
    <source>
        <dbReference type="Pfam" id="PF01682"/>
    </source>
</evidence>
<feature type="domain" description="Domain of unknown function DB" evidence="2">
    <location>
        <begin position="60"/>
        <end position="163"/>
    </location>
</feature>
<evidence type="ECO:0000313" key="4">
    <source>
        <dbReference type="WBParaSite" id="MBELARI_LOCUS18340"/>
    </source>
</evidence>
<accession>A0AAF3J5Z8</accession>
<organism evidence="3 4">
    <name type="scientific">Mesorhabditis belari</name>
    <dbReference type="NCBI Taxonomy" id="2138241"/>
    <lineage>
        <taxon>Eukaryota</taxon>
        <taxon>Metazoa</taxon>
        <taxon>Ecdysozoa</taxon>
        <taxon>Nematoda</taxon>
        <taxon>Chromadorea</taxon>
        <taxon>Rhabditida</taxon>
        <taxon>Rhabditina</taxon>
        <taxon>Rhabditomorpha</taxon>
        <taxon>Rhabditoidea</taxon>
        <taxon>Rhabditidae</taxon>
        <taxon>Mesorhabditinae</taxon>
        <taxon>Mesorhabditis</taxon>
    </lineage>
</organism>
<dbReference type="WBParaSite" id="MBELARI_LOCUS18340">
    <property type="protein sequence ID" value="MBELARI_LOCUS18340"/>
    <property type="gene ID" value="MBELARI_LOCUS18340"/>
</dbReference>
<feature type="compositionally biased region" description="Polar residues" evidence="1">
    <location>
        <begin position="257"/>
        <end position="280"/>
    </location>
</feature>
<keyword evidence="3" id="KW-1185">Reference proteome</keyword>